<proteinExistence type="predicted"/>
<dbReference type="GO" id="GO:0003723">
    <property type="term" value="F:RNA binding"/>
    <property type="evidence" value="ECO:0007669"/>
    <property type="project" value="InterPro"/>
</dbReference>
<keyword evidence="5" id="KW-1185">Reference proteome</keyword>
<evidence type="ECO:0000259" key="3">
    <source>
        <dbReference type="Pfam" id="PF00588"/>
    </source>
</evidence>
<evidence type="ECO:0000313" key="5">
    <source>
        <dbReference type="Proteomes" id="UP000054172"/>
    </source>
</evidence>
<evidence type="ECO:0000313" key="4">
    <source>
        <dbReference type="EMBL" id="KQM08122.1"/>
    </source>
</evidence>
<protein>
    <submittedName>
        <fullName evidence="4">RNA methyltransferase</fullName>
    </submittedName>
</protein>
<organism evidence="4 5">
    <name type="scientific">Candidatus [Bacteroides] periocalifornicus</name>
    <dbReference type="NCBI Taxonomy" id="1702214"/>
    <lineage>
        <taxon>Bacteria</taxon>
        <taxon>Pseudomonadati</taxon>
        <taxon>Bacteroidota</taxon>
    </lineage>
</organism>
<evidence type="ECO:0000256" key="2">
    <source>
        <dbReference type="ARBA" id="ARBA00022679"/>
    </source>
</evidence>
<dbReference type="Pfam" id="PF00588">
    <property type="entry name" value="SpoU_methylase"/>
    <property type="match status" value="1"/>
</dbReference>
<dbReference type="PANTHER" id="PTHR46429:SF1">
    <property type="entry name" value="23S RRNA (GUANOSINE-2'-O-)-METHYLTRANSFERASE RLMB"/>
    <property type="match status" value="1"/>
</dbReference>
<dbReference type="PANTHER" id="PTHR46429">
    <property type="entry name" value="23S RRNA (GUANOSINE-2'-O-)-METHYLTRANSFERASE RLMB"/>
    <property type="match status" value="1"/>
</dbReference>
<reference evidence="4" key="1">
    <citation type="submission" date="2015-08" db="EMBL/GenBank/DDBJ databases">
        <title>Candidatus Bacteriodes Periocalifornicus.</title>
        <authorList>
            <person name="McLean J.S."/>
            <person name="Kelley S."/>
        </authorList>
    </citation>
    <scope>NUCLEOTIDE SEQUENCE [LARGE SCALE GENOMIC DNA]</scope>
    <source>
        <strain evidence="4">12B</strain>
    </source>
</reference>
<dbReference type="STRING" id="1702214.AL399_09055"/>
<dbReference type="GO" id="GO:0005829">
    <property type="term" value="C:cytosol"/>
    <property type="evidence" value="ECO:0007669"/>
    <property type="project" value="TreeGrafter"/>
</dbReference>
<feature type="domain" description="tRNA/rRNA methyltransferase SpoU type" evidence="3">
    <location>
        <begin position="26"/>
        <end position="169"/>
    </location>
</feature>
<accession>A0A0Q4B6K0</accession>
<comment type="caution">
    <text evidence="4">The sequence shown here is derived from an EMBL/GenBank/DDBJ whole genome shotgun (WGS) entry which is preliminary data.</text>
</comment>
<dbReference type="SUPFAM" id="SSF75217">
    <property type="entry name" value="alpha/beta knot"/>
    <property type="match status" value="1"/>
</dbReference>
<dbReference type="GO" id="GO:0006396">
    <property type="term" value="P:RNA processing"/>
    <property type="evidence" value="ECO:0007669"/>
    <property type="project" value="InterPro"/>
</dbReference>
<dbReference type="GO" id="GO:0008173">
    <property type="term" value="F:RNA methyltransferase activity"/>
    <property type="evidence" value="ECO:0007669"/>
    <property type="project" value="InterPro"/>
</dbReference>
<dbReference type="Proteomes" id="UP000054172">
    <property type="component" value="Unassembled WGS sequence"/>
</dbReference>
<dbReference type="InterPro" id="IPR029026">
    <property type="entry name" value="tRNA_m1G_MTases_N"/>
</dbReference>
<dbReference type="AlphaFoldDB" id="A0A0Q4B6K0"/>
<sequence>MFRKLTMPELGRCSAEEYRQQPKWPLAVLLENVRSLQNVGAIFRTADAFAVEGLALCGFTGIPPHRELHRAALGAELSVPWEHYQQPQDAVNAYMARGYTIVALEQCKGSTRLEQYQHDPTQKTLLILGNEVDGVSETLLAHCTLCLEIPQHGTKHSLNVATAAGIALWAMVGVKNQQY</sequence>
<dbReference type="InterPro" id="IPR029028">
    <property type="entry name" value="Alpha/beta_knot_MTases"/>
</dbReference>
<dbReference type="GO" id="GO:0032259">
    <property type="term" value="P:methylation"/>
    <property type="evidence" value="ECO:0007669"/>
    <property type="project" value="UniProtKB-KW"/>
</dbReference>
<dbReference type="InterPro" id="IPR001537">
    <property type="entry name" value="SpoU_MeTrfase"/>
</dbReference>
<evidence type="ECO:0000256" key="1">
    <source>
        <dbReference type="ARBA" id="ARBA00022603"/>
    </source>
</evidence>
<dbReference type="PATRIC" id="fig|1702214.3.peg.1241"/>
<dbReference type="InterPro" id="IPR004441">
    <property type="entry name" value="rRNA_MeTrfase_TrmH"/>
</dbReference>
<gene>
    <name evidence="4" type="ORF">AL399_09055</name>
</gene>
<dbReference type="EMBL" id="LIIK01000068">
    <property type="protein sequence ID" value="KQM08122.1"/>
    <property type="molecule type" value="Genomic_DNA"/>
</dbReference>
<dbReference type="Gene3D" id="3.40.1280.10">
    <property type="match status" value="1"/>
</dbReference>
<dbReference type="CDD" id="cd18097">
    <property type="entry name" value="SpoU-like"/>
    <property type="match status" value="1"/>
</dbReference>
<keyword evidence="1 4" id="KW-0489">Methyltransferase</keyword>
<name>A0A0Q4B6K0_9BACT</name>
<keyword evidence="2" id="KW-0808">Transferase</keyword>